<dbReference type="Pfam" id="PF13302">
    <property type="entry name" value="Acetyltransf_3"/>
    <property type="match status" value="1"/>
</dbReference>
<dbReference type="InterPro" id="IPR029068">
    <property type="entry name" value="Glyas_Bleomycin-R_OHBP_Dase"/>
</dbReference>
<accession>A0A1H1XMW0</accession>
<dbReference type="Gene3D" id="3.10.180.10">
    <property type="entry name" value="2,3-Dihydroxybiphenyl 1,2-Dioxygenase, domain 1"/>
    <property type="match status" value="1"/>
</dbReference>
<dbReference type="OrthoDB" id="3681341at2"/>
<dbReference type="InterPro" id="IPR037523">
    <property type="entry name" value="VOC_core"/>
</dbReference>
<dbReference type="PANTHER" id="PTHR43792">
    <property type="entry name" value="GNAT FAMILY, PUTATIVE (AFU_ORTHOLOGUE AFUA_3G00765)-RELATED-RELATED"/>
    <property type="match status" value="1"/>
</dbReference>
<keyword evidence="2" id="KW-0808">Transferase</keyword>
<sequence>MQLTTDRLDLVPLDPDRDAESLFAMYSDPEYDRYGPNEPTADVAATRRRLAEMLRANGGWTWVLRLRPRTEALGTIGIFADQGTTIRGLSWGLRRDHWGRGLMGEAAPVVIDHLLAQPGIDGVEAWIDTRNTRSIGVARRARLAERATLARVYPDHTAQQVVMARAAEPGDCDVLAARPNLPVRDVRQTGRLLTRVLGLTVLFEYGDPPTFARLGVAPWTGSAGVDLSAADGVIACATVSFDIGIPTDVMYRRAAESGVTIDMQPVDQPWGTREFVFSLPEGHRVRIIGPVRPAGDAAAHSSVVVNVLPTG</sequence>
<feature type="domain" description="VOC" evidence="1">
    <location>
        <begin position="175"/>
        <end position="290"/>
    </location>
</feature>
<proteinExistence type="predicted"/>
<dbReference type="InterPro" id="IPR000182">
    <property type="entry name" value="GNAT_dom"/>
</dbReference>
<gene>
    <name evidence="2" type="ORF">SAMN04489812_4136</name>
</gene>
<name>A0A1H1XMW0_9ACTN</name>
<dbReference type="RefSeq" id="WP_091527296.1">
    <property type="nucleotide sequence ID" value="NZ_LT629772.1"/>
</dbReference>
<dbReference type="GO" id="GO:0016747">
    <property type="term" value="F:acyltransferase activity, transferring groups other than amino-acyl groups"/>
    <property type="evidence" value="ECO:0007669"/>
    <property type="project" value="InterPro"/>
</dbReference>
<evidence type="ECO:0000313" key="2">
    <source>
        <dbReference type="EMBL" id="SDT10046.1"/>
    </source>
</evidence>
<dbReference type="Proteomes" id="UP000199103">
    <property type="component" value="Chromosome I"/>
</dbReference>
<dbReference type="PROSITE" id="PS51819">
    <property type="entry name" value="VOC"/>
    <property type="match status" value="1"/>
</dbReference>
<protein>
    <submittedName>
        <fullName evidence="2">Protein N-acetyltransferase, RimJ/RimL family</fullName>
    </submittedName>
</protein>
<dbReference type="InterPro" id="IPR016181">
    <property type="entry name" value="Acyl_CoA_acyltransferase"/>
</dbReference>
<keyword evidence="3" id="KW-1185">Reference proteome</keyword>
<dbReference type="STRING" id="630515.SAMN04489812_4136"/>
<dbReference type="AlphaFoldDB" id="A0A1H1XMW0"/>
<evidence type="ECO:0000259" key="1">
    <source>
        <dbReference type="PROSITE" id="PS51819"/>
    </source>
</evidence>
<organism evidence="2 3">
    <name type="scientific">Microlunatus soli</name>
    <dbReference type="NCBI Taxonomy" id="630515"/>
    <lineage>
        <taxon>Bacteria</taxon>
        <taxon>Bacillati</taxon>
        <taxon>Actinomycetota</taxon>
        <taxon>Actinomycetes</taxon>
        <taxon>Propionibacteriales</taxon>
        <taxon>Propionibacteriaceae</taxon>
        <taxon>Microlunatus</taxon>
    </lineage>
</organism>
<dbReference type="EMBL" id="LT629772">
    <property type="protein sequence ID" value="SDT10046.1"/>
    <property type="molecule type" value="Genomic_DNA"/>
</dbReference>
<evidence type="ECO:0000313" key="3">
    <source>
        <dbReference type="Proteomes" id="UP000199103"/>
    </source>
</evidence>
<reference evidence="2 3" key="1">
    <citation type="submission" date="2016-10" db="EMBL/GenBank/DDBJ databases">
        <authorList>
            <person name="de Groot N.N."/>
        </authorList>
    </citation>
    <scope>NUCLEOTIDE SEQUENCE [LARGE SCALE GENOMIC DNA]</scope>
    <source>
        <strain evidence="2 3">DSM 21800</strain>
    </source>
</reference>
<dbReference type="SUPFAM" id="SSF54593">
    <property type="entry name" value="Glyoxalase/Bleomycin resistance protein/Dihydroxybiphenyl dioxygenase"/>
    <property type="match status" value="1"/>
</dbReference>
<dbReference type="Gene3D" id="3.40.630.30">
    <property type="match status" value="1"/>
</dbReference>
<dbReference type="InterPro" id="IPR051531">
    <property type="entry name" value="N-acetyltransferase"/>
</dbReference>
<dbReference type="SUPFAM" id="SSF55729">
    <property type="entry name" value="Acyl-CoA N-acyltransferases (Nat)"/>
    <property type="match status" value="1"/>
</dbReference>